<evidence type="ECO:0000256" key="4">
    <source>
        <dbReference type="ARBA" id="ARBA00022833"/>
    </source>
</evidence>
<dbReference type="GO" id="GO:0050793">
    <property type="term" value="P:regulation of developmental process"/>
    <property type="evidence" value="ECO:0007669"/>
    <property type="project" value="TreeGrafter"/>
</dbReference>
<reference evidence="12" key="1">
    <citation type="submission" date="2020-06" db="EMBL/GenBank/DDBJ databases">
        <title>WGS assembly of Ceratodon purpureus strain R40.</title>
        <authorList>
            <person name="Carey S.B."/>
            <person name="Jenkins J."/>
            <person name="Shu S."/>
            <person name="Lovell J.T."/>
            <person name="Sreedasyam A."/>
            <person name="Maumus F."/>
            <person name="Tiley G.P."/>
            <person name="Fernandez-Pozo N."/>
            <person name="Barry K."/>
            <person name="Chen C."/>
            <person name="Wang M."/>
            <person name="Lipzen A."/>
            <person name="Daum C."/>
            <person name="Saski C.A."/>
            <person name="Payton A.C."/>
            <person name="Mcbreen J.C."/>
            <person name="Conrad R.E."/>
            <person name="Kollar L.M."/>
            <person name="Olsson S."/>
            <person name="Huttunen S."/>
            <person name="Landis J.B."/>
            <person name="Wickett N.J."/>
            <person name="Johnson M.G."/>
            <person name="Rensing S.A."/>
            <person name="Grimwood J."/>
            <person name="Schmutz J."/>
            <person name="Mcdaniel S.F."/>
        </authorList>
    </citation>
    <scope>NUCLEOTIDE SEQUENCE</scope>
    <source>
        <strain evidence="12">R40</strain>
    </source>
</reference>
<feature type="region of interest" description="Disordered" evidence="10">
    <location>
        <begin position="165"/>
        <end position="192"/>
    </location>
</feature>
<evidence type="ECO:0000313" key="12">
    <source>
        <dbReference type="EMBL" id="KAG0560748.1"/>
    </source>
</evidence>
<keyword evidence="6" id="KW-0238">DNA-binding</keyword>
<dbReference type="PANTHER" id="PTHR31948:SF140">
    <property type="entry name" value="ZINC-FINGER HOMEODOMAIN PROTEIN 2"/>
    <property type="match status" value="1"/>
</dbReference>
<evidence type="ECO:0000313" key="13">
    <source>
        <dbReference type="Proteomes" id="UP000822688"/>
    </source>
</evidence>
<name>A0A8T0GSV6_CERPU</name>
<evidence type="ECO:0000256" key="8">
    <source>
        <dbReference type="ARBA" id="ARBA00023163"/>
    </source>
</evidence>
<keyword evidence="8" id="KW-0804">Transcription</keyword>
<keyword evidence="5" id="KW-0805">Transcription regulation</keyword>
<keyword evidence="7" id="KW-0371">Homeobox</keyword>
<protein>
    <recommendedName>
        <fullName evidence="11">ZF-HD dimerization-type domain-containing protein</fullName>
    </recommendedName>
</protein>
<dbReference type="FunFam" id="1.10.10.60:FF:000257">
    <property type="entry name" value="Zinc-finger homeodomain protein 2"/>
    <property type="match status" value="1"/>
</dbReference>
<dbReference type="OrthoDB" id="694008at2759"/>
<keyword evidence="2" id="KW-0479">Metal-binding</keyword>
<dbReference type="PANTHER" id="PTHR31948">
    <property type="entry name" value="ZINC-FINGER HOMEODOMAIN PROTEIN 2"/>
    <property type="match status" value="1"/>
</dbReference>
<keyword evidence="13" id="KW-1185">Reference proteome</keyword>
<dbReference type="InterPro" id="IPR006456">
    <property type="entry name" value="ZF_HD_homeobox_Cys/His_dimer"/>
</dbReference>
<dbReference type="EMBL" id="CM026430">
    <property type="protein sequence ID" value="KAG0560748.1"/>
    <property type="molecule type" value="Genomic_DNA"/>
</dbReference>
<dbReference type="GO" id="GO:0005634">
    <property type="term" value="C:nucleus"/>
    <property type="evidence" value="ECO:0007669"/>
    <property type="project" value="UniProtKB-SubCell"/>
</dbReference>
<evidence type="ECO:0000259" key="11">
    <source>
        <dbReference type="PROSITE" id="PS51523"/>
    </source>
</evidence>
<evidence type="ECO:0000256" key="5">
    <source>
        <dbReference type="ARBA" id="ARBA00023015"/>
    </source>
</evidence>
<dbReference type="GO" id="GO:0000976">
    <property type="term" value="F:transcription cis-regulatory region binding"/>
    <property type="evidence" value="ECO:0007669"/>
    <property type="project" value="TreeGrafter"/>
</dbReference>
<dbReference type="Proteomes" id="UP000822688">
    <property type="component" value="Chromosome 9"/>
</dbReference>
<dbReference type="NCBIfam" id="TIGR01566">
    <property type="entry name" value="ZF_HD_prot_N"/>
    <property type="match status" value="1"/>
</dbReference>
<keyword evidence="9" id="KW-0539">Nucleus</keyword>
<evidence type="ECO:0000256" key="1">
    <source>
        <dbReference type="ARBA" id="ARBA00004123"/>
    </source>
</evidence>
<dbReference type="InterPro" id="IPR006455">
    <property type="entry name" value="Homeodomain_ZF_HD"/>
</dbReference>
<keyword evidence="4" id="KW-0862">Zinc</keyword>
<sequence length="254" mass="27674">MESLVSHKIDYTPMPITANFAGFHEFSKLKLLSSVNGVTNMDEHRPLDAANVKAKAKAVRYRECNRNHAINSGGHAVDGCGEFMPSGEEGTVEALKCAACNCHRNFHRKEVEGEPTCDCKNIRNIQDARKQGLMARGAPSQPGGSQPLALPSPAQIISRVTQSAPYLLGPGPADSDDGDGGLSGSPSNIKKRFRTKFTTEQKEKMGAFAEKLGWKIQKHDEAAVQEFCADVGVKRHVLKVWMHNNKHTIGKKVG</sequence>
<evidence type="ECO:0000256" key="9">
    <source>
        <dbReference type="ARBA" id="ARBA00023242"/>
    </source>
</evidence>
<evidence type="ECO:0000256" key="7">
    <source>
        <dbReference type="ARBA" id="ARBA00023155"/>
    </source>
</evidence>
<evidence type="ECO:0000256" key="2">
    <source>
        <dbReference type="ARBA" id="ARBA00022723"/>
    </source>
</evidence>
<evidence type="ECO:0000256" key="10">
    <source>
        <dbReference type="SAM" id="MobiDB-lite"/>
    </source>
</evidence>
<comment type="caution">
    <text evidence="12">The sequence shown here is derived from an EMBL/GenBank/DDBJ whole genome shotgun (WGS) entry which is preliminary data.</text>
</comment>
<proteinExistence type="predicted"/>
<organism evidence="12 13">
    <name type="scientific">Ceratodon purpureus</name>
    <name type="common">Fire moss</name>
    <name type="synonym">Dicranum purpureum</name>
    <dbReference type="NCBI Taxonomy" id="3225"/>
    <lineage>
        <taxon>Eukaryota</taxon>
        <taxon>Viridiplantae</taxon>
        <taxon>Streptophyta</taxon>
        <taxon>Embryophyta</taxon>
        <taxon>Bryophyta</taxon>
        <taxon>Bryophytina</taxon>
        <taxon>Bryopsida</taxon>
        <taxon>Dicranidae</taxon>
        <taxon>Pseudoditrichales</taxon>
        <taxon>Ditrichaceae</taxon>
        <taxon>Ceratodon</taxon>
    </lineage>
</organism>
<dbReference type="AlphaFoldDB" id="A0A8T0GSV6"/>
<evidence type="ECO:0000256" key="3">
    <source>
        <dbReference type="ARBA" id="ARBA00022771"/>
    </source>
</evidence>
<dbReference type="SUPFAM" id="SSF46689">
    <property type="entry name" value="Homeodomain-like"/>
    <property type="match status" value="1"/>
</dbReference>
<feature type="domain" description="ZF-HD dimerization-type" evidence="11">
    <location>
        <begin position="61"/>
        <end position="110"/>
    </location>
</feature>
<gene>
    <name evidence="12" type="ORF">KC19_9G009900</name>
</gene>
<feature type="region of interest" description="Disordered" evidence="10">
    <location>
        <begin position="132"/>
        <end position="151"/>
    </location>
</feature>
<dbReference type="Pfam" id="PF04770">
    <property type="entry name" value="ZF-HD_dimer"/>
    <property type="match status" value="1"/>
</dbReference>
<dbReference type="GO" id="GO:0008270">
    <property type="term" value="F:zinc ion binding"/>
    <property type="evidence" value="ECO:0007669"/>
    <property type="project" value="UniProtKB-KW"/>
</dbReference>
<accession>A0A8T0GSV6</accession>
<evidence type="ECO:0000256" key="6">
    <source>
        <dbReference type="ARBA" id="ARBA00023125"/>
    </source>
</evidence>
<keyword evidence="3" id="KW-0863">Zinc-finger</keyword>
<comment type="subcellular location">
    <subcellularLocation>
        <location evidence="1">Nucleus</location>
    </subcellularLocation>
</comment>
<dbReference type="Gene3D" id="1.10.10.60">
    <property type="entry name" value="Homeodomain-like"/>
    <property type="match status" value="1"/>
</dbReference>
<dbReference type="InterPro" id="IPR009057">
    <property type="entry name" value="Homeodomain-like_sf"/>
</dbReference>
<dbReference type="NCBIfam" id="TIGR01565">
    <property type="entry name" value="homeo_ZF_HD"/>
    <property type="match status" value="1"/>
</dbReference>
<dbReference type="GO" id="GO:0003700">
    <property type="term" value="F:DNA-binding transcription factor activity"/>
    <property type="evidence" value="ECO:0007669"/>
    <property type="project" value="TreeGrafter"/>
</dbReference>
<dbReference type="PROSITE" id="PS51523">
    <property type="entry name" value="ZF_HD_DIMER"/>
    <property type="match status" value="1"/>
</dbReference>